<dbReference type="RefSeq" id="WP_312924644.1">
    <property type="nucleotide sequence ID" value="NZ_BAABIX010000005.1"/>
</dbReference>
<dbReference type="SUPFAM" id="SSF53474">
    <property type="entry name" value="alpha/beta-Hydrolases"/>
    <property type="match status" value="1"/>
</dbReference>
<sequence>MDVLREDPVDEAAPPAATPAVTFDSAGVPLLGVLHLPAGPGPHPVVVLLHGFPGNERNFDLAQALRRAGYAALVFHYRGSWGVGGAFSWGNVLADVRAVLAGLRDPGFAAGHRLDPGRVALAGHSMGGFAALMTAAADPEVRAVASIAGFDFGRAAAECAAGEGARAAYTEMFQGELLPLRGTSGEALVAEMTAAGEEWLLPRLAPRFAGRPVLLVGCGRDTVAPVAAHHEPLVEACLAVAEPGVRLRHLVLPTDHALSDRRVALTRTLLAFLADHLAPAPLSVPDGIVGA</sequence>
<comment type="similarity">
    <text evidence="2">Belongs to the AB hydrolase superfamily. FUS2 hydrolase family.</text>
</comment>
<dbReference type="GO" id="GO:0052689">
    <property type="term" value="F:carboxylic ester hydrolase activity"/>
    <property type="evidence" value="ECO:0007669"/>
    <property type="project" value="UniProtKB-ARBA"/>
</dbReference>
<organism evidence="4 5">
    <name type="scientific">Thermocatellispora tengchongensis</name>
    <dbReference type="NCBI Taxonomy" id="1073253"/>
    <lineage>
        <taxon>Bacteria</taxon>
        <taxon>Bacillati</taxon>
        <taxon>Actinomycetota</taxon>
        <taxon>Actinomycetes</taxon>
        <taxon>Streptosporangiales</taxon>
        <taxon>Streptosporangiaceae</taxon>
        <taxon>Thermocatellispora</taxon>
    </lineage>
</organism>
<dbReference type="InterPro" id="IPR029058">
    <property type="entry name" value="AB_hydrolase_fold"/>
</dbReference>
<dbReference type="Pfam" id="PF12697">
    <property type="entry name" value="Abhydrolase_6"/>
    <property type="match status" value="1"/>
</dbReference>
<dbReference type="EMBL" id="JACHGN010000005">
    <property type="protein sequence ID" value="MBB5132968.1"/>
    <property type="molecule type" value="Genomic_DNA"/>
</dbReference>
<accession>A0A840NZQ8</accession>
<keyword evidence="5" id="KW-1185">Reference proteome</keyword>
<name>A0A840NZQ8_9ACTN</name>
<evidence type="ECO:0000259" key="3">
    <source>
        <dbReference type="Pfam" id="PF12697"/>
    </source>
</evidence>
<proteinExistence type="inferred from homology"/>
<dbReference type="Proteomes" id="UP000578449">
    <property type="component" value="Unassembled WGS sequence"/>
</dbReference>
<dbReference type="PANTHER" id="PTHR22946">
    <property type="entry name" value="DIENELACTONE HYDROLASE DOMAIN-CONTAINING PROTEIN-RELATED"/>
    <property type="match status" value="1"/>
</dbReference>
<keyword evidence="1" id="KW-0378">Hydrolase</keyword>
<feature type="domain" description="AB hydrolase-1" evidence="3">
    <location>
        <begin position="46"/>
        <end position="260"/>
    </location>
</feature>
<evidence type="ECO:0000313" key="4">
    <source>
        <dbReference type="EMBL" id="MBB5132968.1"/>
    </source>
</evidence>
<gene>
    <name evidence="4" type="ORF">HNP84_002689</name>
</gene>
<evidence type="ECO:0000313" key="5">
    <source>
        <dbReference type="Proteomes" id="UP000578449"/>
    </source>
</evidence>
<evidence type="ECO:0000256" key="1">
    <source>
        <dbReference type="ARBA" id="ARBA00022801"/>
    </source>
</evidence>
<comment type="caution">
    <text evidence="4">The sequence shown here is derived from an EMBL/GenBank/DDBJ whole genome shotgun (WGS) entry which is preliminary data.</text>
</comment>
<dbReference type="Gene3D" id="3.40.50.1820">
    <property type="entry name" value="alpha/beta hydrolase"/>
    <property type="match status" value="1"/>
</dbReference>
<dbReference type="AlphaFoldDB" id="A0A840NZQ8"/>
<evidence type="ECO:0000256" key="2">
    <source>
        <dbReference type="ARBA" id="ARBA00038115"/>
    </source>
</evidence>
<protein>
    <recommendedName>
        <fullName evidence="3">AB hydrolase-1 domain-containing protein</fullName>
    </recommendedName>
</protein>
<reference evidence="4 5" key="1">
    <citation type="submission" date="2020-08" db="EMBL/GenBank/DDBJ databases">
        <title>Genomic Encyclopedia of Type Strains, Phase IV (KMG-IV): sequencing the most valuable type-strain genomes for metagenomic binning, comparative biology and taxonomic classification.</title>
        <authorList>
            <person name="Goeker M."/>
        </authorList>
    </citation>
    <scope>NUCLEOTIDE SEQUENCE [LARGE SCALE GENOMIC DNA]</scope>
    <source>
        <strain evidence="4 5">DSM 45615</strain>
    </source>
</reference>
<dbReference type="PANTHER" id="PTHR22946:SF9">
    <property type="entry name" value="POLYKETIDE TRANSFERASE AF380"/>
    <property type="match status" value="1"/>
</dbReference>
<dbReference type="InterPro" id="IPR050261">
    <property type="entry name" value="FrsA_esterase"/>
</dbReference>
<dbReference type="InterPro" id="IPR000073">
    <property type="entry name" value="AB_hydrolase_1"/>
</dbReference>